<evidence type="ECO:0000313" key="2">
    <source>
        <dbReference type="EMBL" id="KAK7052762.1"/>
    </source>
</evidence>
<reference evidence="2 3" key="1">
    <citation type="journal article" date="2024" name="J Genomics">
        <title>Draft genome sequencing and assembly of Favolaschia claudopus CIRM-BRFM 2984 isolated from oak limbs.</title>
        <authorList>
            <person name="Navarro D."/>
            <person name="Drula E."/>
            <person name="Chaduli D."/>
            <person name="Cazenave R."/>
            <person name="Ahrendt S."/>
            <person name="Wang J."/>
            <person name="Lipzen A."/>
            <person name="Daum C."/>
            <person name="Barry K."/>
            <person name="Grigoriev I.V."/>
            <person name="Favel A."/>
            <person name="Rosso M.N."/>
            <person name="Martin F."/>
        </authorList>
    </citation>
    <scope>NUCLEOTIDE SEQUENCE [LARGE SCALE GENOMIC DNA]</scope>
    <source>
        <strain evidence="2 3">CIRM-BRFM 2984</strain>
    </source>
</reference>
<evidence type="ECO:0000313" key="3">
    <source>
        <dbReference type="Proteomes" id="UP001362999"/>
    </source>
</evidence>
<evidence type="ECO:0000256" key="1">
    <source>
        <dbReference type="SAM" id="MobiDB-lite"/>
    </source>
</evidence>
<feature type="compositionally biased region" description="Low complexity" evidence="1">
    <location>
        <begin position="92"/>
        <end position="103"/>
    </location>
</feature>
<proteinExistence type="predicted"/>
<keyword evidence="3" id="KW-1185">Reference proteome</keyword>
<gene>
    <name evidence="2" type="ORF">R3P38DRAFT_2861799</name>
</gene>
<feature type="compositionally biased region" description="Basic and acidic residues" evidence="1">
    <location>
        <begin position="46"/>
        <end position="55"/>
    </location>
</feature>
<feature type="region of interest" description="Disordered" evidence="1">
    <location>
        <begin position="46"/>
        <end position="116"/>
    </location>
</feature>
<name>A0AAW0DKT1_9AGAR</name>
<organism evidence="2 3">
    <name type="scientific">Favolaschia claudopus</name>
    <dbReference type="NCBI Taxonomy" id="2862362"/>
    <lineage>
        <taxon>Eukaryota</taxon>
        <taxon>Fungi</taxon>
        <taxon>Dikarya</taxon>
        <taxon>Basidiomycota</taxon>
        <taxon>Agaricomycotina</taxon>
        <taxon>Agaricomycetes</taxon>
        <taxon>Agaricomycetidae</taxon>
        <taxon>Agaricales</taxon>
        <taxon>Marasmiineae</taxon>
        <taxon>Mycenaceae</taxon>
        <taxon>Favolaschia</taxon>
    </lineage>
</organism>
<dbReference type="AlphaFoldDB" id="A0AAW0DKT1"/>
<protein>
    <submittedName>
        <fullName evidence="2">Uncharacterized protein</fullName>
    </submittedName>
</protein>
<accession>A0AAW0DKT1</accession>
<sequence length="116" mass="12563">MHTIRLHLTTCPLLLISAPRTLRSAHRTKRPFITVIIIIPAKKDNTYSVQSRKDGVSLAETTHPRPSPSSSKNPPLLYPQLDARSSNTGHDASQSITSSASTSLRPPPPNPPLSAP</sequence>
<dbReference type="EMBL" id="JAWWNJ010000007">
    <property type="protein sequence ID" value="KAK7052762.1"/>
    <property type="molecule type" value="Genomic_DNA"/>
</dbReference>
<comment type="caution">
    <text evidence="2">The sequence shown here is derived from an EMBL/GenBank/DDBJ whole genome shotgun (WGS) entry which is preliminary data.</text>
</comment>
<dbReference type="Proteomes" id="UP001362999">
    <property type="component" value="Unassembled WGS sequence"/>
</dbReference>
<feature type="compositionally biased region" description="Pro residues" evidence="1">
    <location>
        <begin position="105"/>
        <end position="116"/>
    </location>
</feature>